<keyword evidence="3" id="KW-1185">Reference proteome</keyword>
<evidence type="ECO:0000313" key="3">
    <source>
        <dbReference type="Proteomes" id="UP000010998"/>
    </source>
</evidence>
<evidence type="ECO:0000256" key="1">
    <source>
        <dbReference type="SAM" id="Phobius"/>
    </source>
</evidence>
<reference evidence="3" key="1">
    <citation type="submission" date="2012-02" db="EMBL/GenBank/DDBJ databases">
        <title>Complete sequence of Mesorhizobium australicum WSM2073.</title>
        <authorList>
            <person name="Lucas S."/>
            <person name="Han J."/>
            <person name="Lapidus A."/>
            <person name="Cheng J.-F."/>
            <person name="Goodwin L."/>
            <person name="Pitluck S."/>
            <person name="Peters L."/>
            <person name="Gu W."/>
            <person name="Detter J.C."/>
            <person name="Han C."/>
            <person name="Tapia R."/>
            <person name="Land M."/>
            <person name="Hauser L."/>
            <person name="Kyrpides N."/>
            <person name="Ivanova N."/>
            <person name="Pagani I."/>
            <person name="Reeve W.G."/>
            <person name="Howieson J.G."/>
            <person name="Tiwari R.P."/>
            <person name="O'Hara G.W."/>
            <person name="Atkins C.A."/>
            <person name="Ronson C.W."/>
            <person name="Nandasena K.G."/>
            <person name="Woyke T."/>
        </authorList>
    </citation>
    <scope>NUCLEOTIDE SEQUENCE [LARGE SCALE GENOMIC DNA]</scope>
    <source>
        <strain evidence="3">LMG 24608 / HAMBI 3006 / WSM2073</strain>
    </source>
</reference>
<organism evidence="2 3">
    <name type="scientific">Mesorhizobium australicum (strain HAMBI 3006 / LMG 24608 / WSM2073)</name>
    <dbReference type="NCBI Taxonomy" id="754035"/>
    <lineage>
        <taxon>Bacteria</taxon>
        <taxon>Pseudomonadati</taxon>
        <taxon>Pseudomonadota</taxon>
        <taxon>Alphaproteobacteria</taxon>
        <taxon>Hyphomicrobiales</taxon>
        <taxon>Phyllobacteriaceae</taxon>
        <taxon>Mesorhizobium</taxon>
    </lineage>
</organism>
<dbReference type="AlphaFoldDB" id="L0KJX9"/>
<dbReference type="EMBL" id="CP003358">
    <property type="protein sequence ID" value="AGB45321.1"/>
    <property type="molecule type" value="Genomic_DNA"/>
</dbReference>
<keyword evidence="1" id="KW-1133">Transmembrane helix</keyword>
<dbReference type="KEGG" id="mam:Mesau_02940"/>
<dbReference type="eggNOG" id="ENOG5032WHE">
    <property type="taxonomic scope" value="Bacteria"/>
</dbReference>
<feature type="transmembrane region" description="Helical" evidence="1">
    <location>
        <begin position="354"/>
        <end position="376"/>
    </location>
</feature>
<keyword evidence="1" id="KW-0472">Membrane</keyword>
<evidence type="ECO:0000313" key="2">
    <source>
        <dbReference type="EMBL" id="AGB45321.1"/>
    </source>
</evidence>
<dbReference type="Proteomes" id="UP000010998">
    <property type="component" value="Chromosome"/>
</dbReference>
<accession>L0KJX9</accession>
<name>L0KJX9_MESAW</name>
<dbReference type="HOGENOM" id="CLU_699509_0_0_5"/>
<protein>
    <submittedName>
        <fullName evidence="2">Uncharacterized protein</fullName>
    </submittedName>
</protein>
<sequence>MWMRARYFPWKHFYYKHILGHIFRGHWGCGMTSNVSLAVWCKPKKQTATTQIEAHFNYWRIAGDANFRRSDKEAISDFIEVGLMVDDPTQIDSIRIFIPLEVERIAVTDCSTYFTTADIAQGIFNELLRGVGAANSGPKSVELLRGDNSVFARVHSFTKSDSGIVAKELDLEKRDNGTLLTISSHALNDASALYGQSPSPAYFRLRINISDVESNPLIRVVSTPDRLLQSSYDQIEYLDFRLNEARTLPDPLELDMRNERGTGVKMRLVAFLTAIPVQSEISISNNASHKMRLLEHDLWNAYMPGGIPEGMVVYHWKRTASGLIESALTGEFTGEIGDFTAFVKLRTRRSSVRIWLAYLAVAFVFGVLGNLVANFVQSCIDGRW</sequence>
<proteinExistence type="predicted"/>
<keyword evidence="1" id="KW-0812">Transmembrane</keyword>
<gene>
    <name evidence="2" type="ordered locus">Mesau_02940</name>
</gene>
<dbReference type="STRING" id="754035.Mesau_02940"/>